<proteinExistence type="predicted"/>
<dbReference type="InterPro" id="IPR000182">
    <property type="entry name" value="GNAT_dom"/>
</dbReference>
<dbReference type="PROSITE" id="PS51186">
    <property type="entry name" value="GNAT"/>
    <property type="match status" value="1"/>
</dbReference>
<dbReference type="CDD" id="cd04301">
    <property type="entry name" value="NAT_SF"/>
    <property type="match status" value="1"/>
</dbReference>
<keyword evidence="3" id="KW-1185">Reference proteome</keyword>
<comment type="caution">
    <text evidence="2">The sequence shown here is derived from an EMBL/GenBank/DDBJ whole genome shotgun (WGS) entry which is preliminary data.</text>
</comment>
<dbReference type="RefSeq" id="WP_035129625.1">
    <property type="nucleotide sequence ID" value="NZ_JPMD01000002.1"/>
</dbReference>
<dbReference type="Proteomes" id="UP000028542">
    <property type="component" value="Unassembled WGS sequence"/>
</dbReference>
<sequence length="145" mass="16929">MNLIFKAVDNDNWRECIKLSVEENQKHFVAPNSYSILEAKFEEGNYPLAIYDGEVMVGFLMYSFDSDDNSWWMCRLMMDKKYQGKGYGRATILKLLELLKEEHGNIKVYTSFEPENSVAEKLYEAVGFRKTGKIMWGEVVMEIQL</sequence>
<evidence type="ECO:0000259" key="1">
    <source>
        <dbReference type="PROSITE" id="PS51186"/>
    </source>
</evidence>
<dbReference type="GO" id="GO:0016747">
    <property type="term" value="F:acyltransferase activity, transferring groups other than amino-acyl groups"/>
    <property type="evidence" value="ECO:0007669"/>
    <property type="project" value="InterPro"/>
</dbReference>
<dbReference type="STRING" id="318464.IO99_02130"/>
<dbReference type="Gene3D" id="3.40.630.30">
    <property type="match status" value="1"/>
</dbReference>
<evidence type="ECO:0000313" key="3">
    <source>
        <dbReference type="Proteomes" id="UP000028542"/>
    </source>
</evidence>
<dbReference type="PANTHER" id="PTHR43617:SF2">
    <property type="entry name" value="UPF0039 PROTEIN SLL0451"/>
    <property type="match status" value="1"/>
</dbReference>
<dbReference type="AlphaFoldDB" id="A0A084JHN0"/>
<organism evidence="2 3">
    <name type="scientific">Clostridium sulfidigenes</name>
    <dbReference type="NCBI Taxonomy" id="318464"/>
    <lineage>
        <taxon>Bacteria</taxon>
        <taxon>Bacillati</taxon>
        <taxon>Bacillota</taxon>
        <taxon>Clostridia</taxon>
        <taxon>Eubacteriales</taxon>
        <taxon>Clostridiaceae</taxon>
        <taxon>Clostridium</taxon>
    </lineage>
</organism>
<feature type="domain" description="N-acetyltransferase" evidence="1">
    <location>
        <begin position="3"/>
        <end position="145"/>
    </location>
</feature>
<dbReference type="InterPro" id="IPR016181">
    <property type="entry name" value="Acyl_CoA_acyltransferase"/>
</dbReference>
<name>A0A084JHN0_9CLOT</name>
<accession>A0A084JHN0</accession>
<dbReference type="eggNOG" id="COG0456">
    <property type="taxonomic scope" value="Bacteria"/>
</dbReference>
<dbReference type="PANTHER" id="PTHR43617">
    <property type="entry name" value="L-AMINO ACID N-ACETYLTRANSFERASE"/>
    <property type="match status" value="1"/>
</dbReference>
<reference evidence="2 3" key="1">
    <citation type="submission" date="2014-07" db="EMBL/GenBank/DDBJ databases">
        <title>Draft genome of Clostridium sulfidigenes 113A isolated from sediments associated with methane hydrate from Krishna Godavari basin.</title>
        <authorList>
            <person name="Honkalas V.S."/>
            <person name="Dabir A.P."/>
            <person name="Arora P."/>
            <person name="Dhakephalkar P.K."/>
        </authorList>
    </citation>
    <scope>NUCLEOTIDE SEQUENCE [LARGE SCALE GENOMIC DNA]</scope>
    <source>
        <strain evidence="2 3">113A</strain>
    </source>
</reference>
<dbReference type="Pfam" id="PF00583">
    <property type="entry name" value="Acetyltransf_1"/>
    <property type="match status" value="1"/>
</dbReference>
<protein>
    <recommendedName>
        <fullName evidence="1">N-acetyltransferase domain-containing protein</fullName>
    </recommendedName>
</protein>
<evidence type="ECO:0000313" key="2">
    <source>
        <dbReference type="EMBL" id="KEZ88464.1"/>
    </source>
</evidence>
<gene>
    <name evidence="2" type="ORF">IO99_02130</name>
</gene>
<dbReference type="InterPro" id="IPR050276">
    <property type="entry name" value="MshD_Acetyltransferase"/>
</dbReference>
<dbReference type="EMBL" id="JPMD01000002">
    <property type="protein sequence ID" value="KEZ88464.1"/>
    <property type="molecule type" value="Genomic_DNA"/>
</dbReference>
<dbReference type="SUPFAM" id="SSF55729">
    <property type="entry name" value="Acyl-CoA N-acyltransferases (Nat)"/>
    <property type="match status" value="1"/>
</dbReference>